<proteinExistence type="predicted"/>
<sequence length="80" mass="8995">MRPGQTYVESKRSYEAVELALRDVLAAEALLRRAESRLEEVTTPGCYCGGEALFALDKVWTLRDELNSHIRIAQDEGGIR</sequence>
<name>A0A9X2G1A3_9MICO</name>
<protein>
    <submittedName>
        <fullName evidence="1">Uncharacterized protein</fullName>
    </submittedName>
</protein>
<keyword evidence="2" id="KW-1185">Reference proteome</keyword>
<evidence type="ECO:0000313" key="1">
    <source>
        <dbReference type="EMBL" id="MCP2265222.1"/>
    </source>
</evidence>
<dbReference type="Proteomes" id="UP001139493">
    <property type="component" value="Unassembled WGS sequence"/>
</dbReference>
<comment type="caution">
    <text evidence="1">The sequence shown here is derived from an EMBL/GenBank/DDBJ whole genome shotgun (WGS) entry which is preliminary data.</text>
</comment>
<dbReference type="AlphaFoldDB" id="A0A9X2G1A3"/>
<organism evidence="1 2">
    <name type="scientific">Promicromonospora thailandica</name>
    <dbReference type="NCBI Taxonomy" id="765201"/>
    <lineage>
        <taxon>Bacteria</taxon>
        <taxon>Bacillati</taxon>
        <taxon>Actinomycetota</taxon>
        <taxon>Actinomycetes</taxon>
        <taxon>Micrococcales</taxon>
        <taxon>Promicromonosporaceae</taxon>
        <taxon>Promicromonospora</taxon>
    </lineage>
</organism>
<dbReference type="EMBL" id="JAMTCS010000007">
    <property type="protein sequence ID" value="MCP2265222.1"/>
    <property type="molecule type" value="Genomic_DNA"/>
</dbReference>
<gene>
    <name evidence="1" type="ORF">APR03_002570</name>
</gene>
<evidence type="ECO:0000313" key="2">
    <source>
        <dbReference type="Proteomes" id="UP001139493"/>
    </source>
</evidence>
<accession>A0A9X2G1A3</accession>
<reference evidence="1" key="1">
    <citation type="submission" date="2022-06" db="EMBL/GenBank/DDBJ databases">
        <title>Genomic Encyclopedia of Archaeal and Bacterial Type Strains, Phase II (KMG-II): from individual species to whole genera.</title>
        <authorList>
            <person name="Goeker M."/>
        </authorList>
    </citation>
    <scope>NUCLEOTIDE SEQUENCE</scope>
    <source>
        <strain evidence="1">DSM 26652</strain>
    </source>
</reference>